<name>A0AAV4PCP1_9ARAC</name>
<accession>A0AAV4PCP1</accession>
<protein>
    <submittedName>
        <fullName evidence="1">Uncharacterized protein</fullName>
    </submittedName>
</protein>
<comment type="caution">
    <text evidence="1">The sequence shown here is derived from an EMBL/GenBank/DDBJ whole genome shotgun (WGS) entry which is preliminary data.</text>
</comment>
<keyword evidence="2" id="KW-1185">Reference proteome</keyword>
<evidence type="ECO:0000313" key="1">
    <source>
        <dbReference type="EMBL" id="GIX95177.1"/>
    </source>
</evidence>
<sequence>MKLKQKIWKNHSQKSEACGTGFFSLVVQGSIVVDKFASNFDGEVAVISKAGRGIVPLPGTKTVVTQSRQCRPKTTTTKNDNFLTNKMRSRCNGSQATAMCREKKANALTNQGCNMNEPNRPVPYRASCSTINRTVTNYVNNARKQPTKYKRRENLNIPKDLLTTTTPHHITVPRAELPLYSLGEKSD</sequence>
<dbReference type="Proteomes" id="UP001054837">
    <property type="component" value="Unassembled WGS sequence"/>
</dbReference>
<proteinExistence type="predicted"/>
<dbReference type="AlphaFoldDB" id="A0AAV4PCP1"/>
<organism evidence="1 2">
    <name type="scientific">Caerostris darwini</name>
    <dbReference type="NCBI Taxonomy" id="1538125"/>
    <lineage>
        <taxon>Eukaryota</taxon>
        <taxon>Metazoa</taxon>
        <taxon>Ecdysozoa</taxon>
        <taxon>Arthropoda</taxon>
        <taxon>Chelicerata</taxon>
        <taxon>Arachnida</taxon>
        <taxon>Araneae</taxon>
        <taxon>Araneomorphae</taxon>
        <taxon>Entelegynae</taxon>
        <taxon>Araneoidea</taxon>
        <taxon>Araneidae</taxon>
        <taxon>Caerostris</taxon>
    </lineage>
</organism>
<gene>
    <name evidence="1" type="ORF">CDAR_473811</name>
</gene>
<dbReference type="EMBL" id="BPLQ01002704">
    <property type="protein sequence ID" value="GIX95177.1"/>
    <property type="molecule type" value="Genomic_DNA"/>
</dbReference>
<evidence type="ECO:0000313" key="2">
    <source>
        <dbReference type="Proteomes" id="UP001054837"/>
    </source>
</evidence>
<reference evidence="1 2" key="1">
    <citation type="submission" date="2021-06" db="EMBL/GenBank/DDBJ databases">
        <title>Caerostris darwini draft genome.</title>
        <authorList>
            <person name="Kono N."/>
            <person name="Arakawa K."/>
        </authorList>
    </citation>
    <scope>NUCLEOTIDE SEQUENCE [LARGE SCALE GENOMIC DNA]</scope>
</reference>